<evidence type="ECO:0000256" key="3">
    <source>
        <dbReference type="ARBA" id="ARBA00022741"/>
    </source>
</evidence>
<proteinExistence type="inferred from homology"/>
<dbReference type="eggNOG" id="KOG3581">
    <property type="taxonomic scope" value="Eukaryota"/>
</dbReference>
<dbReference type="PANTHER" id="PTHR11547:SF38">
    <property type="entry name" value="ARGININE KINASE 1-RELATED"/>
    <property type="match status" value="1"/>
</dbReference>
<dbReference type="InterPro" id="IPR022415">
    <property type="entry name" value="ATP-guanido_PTrfase_AS"/>
</dbReference>
<dbReference type="GeneID" id="7840011"/>
<dbReference type="RefSeq" id="XP_001021675.1">
    <property type="nucleotide sequence ID" value="XM_001021675.3"/>
</dbReference>
<dbReference type="CDD" id="cd07931">
    <property type="entry name" value="eukaryotic_phosphagen_kinases"/>
    <property type="match status" value="1"/>
</dbReference>
<dbReference type="GO" id="GO:0046314">
    <property type="term" value="P:phosphocreatine biosynthetic process"/>
    <property type="evidence" value="ECO:0007669"/>
    <property type="project" value="InterPro"/>
</dbReference>
<dbReference type="PROSITE" id="PS51509">
    <property type="entry name" value="PHOSPHAGEN_KINASE_N"/>
    <property type="match status" value="1"/>
</dbReference>
<dbReference type="SUPFAM" id="SSF55931">
    <property type="entry name" value="Glutamine synthetase/guanido kinase"/>
    <property type="match status" value="1"/>
</dbReference>
<feature type="binding site" evidence="7">
    <location>
        <position position="236"/>
    </location>
    <ligand>
        <name>ATP</name>
        <dbReference type="ChEBI" id="CHEBI:30616"/>
    </ligand>
</feature>
<dbReference type="Pfam" id="PF00217">
    <property type="entry name" value="ATP-gua_Ptrans"/>
    <property type="match status" value="1"/>
</dbReference>
<dbReference type="Pfam" id="PF02807">
    <property type="entry name" value="ATP-gua_PtransN"/>
    <property type="match status" value="1"/>
</dbReference>
<reference evidence="13" key="1">
    <citation type="journal article" date="2006" name="PLoS Biol.">
        <title>Macronuclear genome sequence of the ciliate Tetrahymena thermophila, a model eukaryote.</title>
        <authorList>
            <person name="Eisen J.A."/>
            <person name="Coyne R.S."/>
            <person name="Wu M."/>
            <person name="Wu D."/>
            <person name="Thiagarajan M."/>
            <person name="Wortman J.R."/>
            <person name="Badger J.H."/>
            <person name="Ren Q."/>
            <person name="Amedeo P."/>
            <person name="Jones K.M."/>
            <person name="Tallon L.J."/>
            <person name="Delcher A.L."/>
            <person name="Salzberg S.L."/>
            <person name="Silva J.C."/>
            <person name="Haas B.J."/>
            <person name="Majoros W.H."/>
            <person name="Farzad M."/>
            <person name="Carlton J.M."/>
            <person name="Smith R.K. Jr."/>
            <person name="Garg J."/>
            <person name="Pearlman R.E."/>
            <person name="Karrer K.M."/>
            <person name="Sun L."/>
            <person name="Manning G."/>
            <person name="Elde N.C."/>
            <person name="Turkewitz A.P."/>
            <person name="Asai D.J."/>
            <person name="Wilkes D.E."/>
            <person name="Wang Y."/>
            <person name="Cai H."/>
            <person name="Collins K."/>
            <person name="Stewart B.A."/>
            <person name="Lee S.R."/>
            <person name="Wilamowska K."/>
            <person name="Weinberg Z."/>
            <person name="Ruzzo W.L."/>
            <person name="Wloga D."/>
            <person name="Gaertig J."/>
            <person name="Frankel J."/>
            <person name="Tsao C.-C."/>
            <person name="Gorovsky M.A."/>
            <person name="Keeling P.J."/>
            <person name="Waller R.F."/>
            <person name="Patron N.J."/>
            <person name="Cherry J.M."/>
            <person name="Stover N.A."/>
            <person name="Krieger C.J."/>
            <person name="del Toro C."/>
            <person name="Ryder H.F."/>
            <person name="Williamson S.C."/>
            <person name="Barbeau R.A."/>
            <person name="Hamilton E.P."/>
            <person name="Orias E."/>
        </authorList>
    </citation>
    <scope>NUCLEOTIDE SEQUENCE [LARGE SCALE GENOMIC DNA]</scope>
    <source>
        <strain evidence="13">SB210</strain>
    </source>
</reference>
<evidence type="ECO:0000256" key="6">
    <source>
        <dbReference type="PROSITE-ProRule" id="PRU00842"/>
    </source>
</evidence>
<dbReference type="FunFam" id="3.30.590.10:FF:000006">
    <property type="entry name" value="Arginine kinase 1"/>
    <property type="match status" value="1"/>
</dbReference>
<feature type="binding site" evidence="7">
    <location>
        <begin position="316"/>
        <end position="321"/>
    </location>
    <ligand>
        <name>ATP</name>
        <dbReference type="ChEBI" id="CHEBI:30616"/>
    </ligand>
</feature>
<dbReference type="Gene3D" id="3.30.590.10">
    <property type="entry name" value="Glutamine synthetase/guanido kinase, catalytic domain"/>
    <property type="match status" value="1"/>
</dbReference>
<dbReference type="InterPro" id="IPR036802">
    <property type="entry name" value="ATP-guanido_PTrfase_N_sf"/>
</dbReference>
<dbReference type="OrthoDB" id="430219at2759"/>
<dbReference type="InterPro" id="IPR014746">
    <property type="entry name" value="Gln_synth/guanido_kin_cat_dom"/>
</dbReference>
<dbReference type="GO" id="GO:0005615">
    <property type="term" value="C:extracellular space"/>
    <property type="evidence" value="ECO:0007669"/>
    <property type="project" value="TreeGrafter"/>
</dbReference>
<evidence type="ECO:0000313" key="13">
    <source>
        <dbReference type="Proteomes" id="UP000009168"/>
    </source>
</evidence>
<dbReference type="HOGENOM" id="CLU_019868_4_2_1"/>
<comment type="similarity">
    <text evidence="1 6 8">Belongs to the ATP:guanido phosphotransferase family.</text>
</comment>
<keyword evidence="5 7" id="KW-0067">ATP-binding</keyword>
<dbReference type="FunFam" id="1.10.135.10:FF:000003">
    <property type="entry name" value="Three-domain arginine kinase"/>
    <property type="match status" value="1"/>
</dbReference>
<dbReference type="InterPro" id="IPR000749">
    <property type="entry name" value="ATP-guanido_PTrfase"/>
</dbReference>
<sequence length="370" mass="41967">MGCNNSRQGETHNPNTNTQKPRLQKKPEFQNGCKSLLSKYLTDDVFQQLNGVSDKFGYSLAELINSGVVNQNSSIGVYAGSPDSYSTFAPLLNQIIQEYHGYDPADLHKSDWDVSKCNFEPLDDKYCMSTRIRFARNLADFPLGTKITKEQRRQVESLAKEAFQKFEGELLGTYHSLANMDKQTQKQLIEEHYLFKEGDKYLEAAGLNRDWPDGRGIFINHSKTFLIWVNEEDQFRVISMQKGGDIKAVFGRLSNAHTIINKVAKFAYNDHLGAISTCPTNIGTGLRASIHVKLPLLSKDMETFEKIAEKNHVQIRGIHGEHSESEGGIFDISNKRRIGFSEVELVHDMFNGVKEMIEKEKELEKHAIQS</sequence>
<dbReference type="OMA" id="WGYLTSC"/>
<feature type="binding site" evidence="7">
    <location>
        <position position="192"/>
    </location>
    <ligand>
        <name>ATP</name>
        <dbReference type="ChEBI" id="CHEBI:30616"/>
    </ligand>
</feature>
<dbReference type="GO" id="GO:0005524">
    <property type="term" value="F:ATP binding"/>
    <property type="evidence" value="ECO:0007669"/>
    <property type="project" value="UniProtKB-UniRule"/>
</dbReference>
<dbReference type="STRING" id="312017.I7M9E4"/>
<feature type="binding site" evidence="7">
    <location>
        <begin position="287"/>
        <end position="291"/>
    </location>
    <ligand>
        <name>ATP</name>
        <dbReference type="ChEBI" id="CHEBI:30616"/>
    </ligand>
</feature>
<evidence type="ECO:0000313" key="12">
    <source>
        <dbReference type="EMBL" id="EAS01429.1"/>
    </source>
</evidence>
<dbReference type="InParanoid" id="I7M9E4"/>
<keyword evidence="3 7" id="KW-0547">Nucleotide-binding</keyword>
<dbReference type="Gene3D" id="1.10.135.10">
    <property type="entry name" value="ATP:guanido phosphotransferase, N-terminal domain"/>
    <property type="match status" value="1"/>
</dbReference>
<evidence type="ECO:0000256" key="1">
    <source>
        <dbReference type="ARBA" id="ARBA00006798"/>
    </source>
</evidence>
<feature type="region of interest" description="Disordered" evidence="9">
    <location>
        <begin position="1"/>
        <end position="25"/>
    </location>
</feature>
<dbReference type="PROSITE" id="PS00112">
    <property type="entry name" value="PHOSPHAGEN_KINASE"/>
    <property type="match status" value="1"/>
</dbReference>
<evidence type="ECO:0000259" key="10">
    <source>
        <dbReference type="PROSITE" id="PS51509"/>
    </source>
</evidence>
<dbReference type="EMBL" id="GG662603">
    <property type="protein sequence ID" value="EAS01429.1"/>
    <property type="molecule type" value="Genomic_DNA"/>
</dbReference>
<evidence type="ECO:0000259" key="11">
    <source>
        <dbReference type="PROSITE" id="PS51510"/>
    </source>
</evidence>
<feature type="domain" description="Phosphagen kinase C-terminal" evidence="11">
    <location>
        <begin position="126"/>
        <end position="363"/>
    </location>
</feature>
<feature type="domain" description="Phosphagen kinase N-terminal" evidence="10">
    <location>
        <begin position="19"/>
        <end position="101"/>
    </location>
</feature>
<dbReference type="GO" id="GO:0004054">
    <property type="term" value="F:arginine kinase activity"/>
    <property type="evidence" value="ECO:0007669"/>
    <property type="project" value="UniProtKB-ARBA"/>
</dbReference>
<evidence type="ECO:0000256" key="2">
    <source>
        <dbReference type="ARBA" id="ARBA00022679"/>
    </source>
</evidence>
<dbReference type="PANTHER" id="PTHR11547">
    <property type="entry name" value="ARGININE OR CREATINE KINASE"/>
    <property type="match status" value="1"/>
</dbReference>
<organism evidence="12 13">
    <name type="scientific">Tetrahymena thermophila (strain SB210)</name>
    <dbReference type="NCBI Taxonomy" id="312017"/>
    <lineage>
        <taxon>Eukaryota</taxon>
        <taxon>Sar</taxon>
        <taxon>Alveolata</taxon>
        <taxon>Ciliophora</taxon>
        <taxon>Intramacronucleata</taxon>
        <taxon>Oligohymenophorea</taxon>
        <taxon>Hymenostomatida</taxon>
        <taxon>Tetrahymenina</taxon>
        <taxon>Tetrahymenidae</taxon>
        <taxon>Tetrahymena</taxon>
    </lineage>
</organism>
<name>I7M9E4_TETTS</name>
<protein>
    <submittedName>
        <fullName evidence="12">ATP:guanido phosphotransferase, carboxy-terminal domain protein</fullName>
    </submittedName>
</protein>
<evidence type="ECO:0000256" key="8">
    <source>
        <dbReference type="RuleBase" id="RU000505"/>
    </source>
</evidence>
<dbReference type="AlphaFoldDB" id="I7M9E4"/>
<dbReference type="InterPro" id="IPR022414">
    <property type="entry name" value="ATP-guanido_PTrfase_cat"/>
</dbReference>
<dbReference type="PROSITE" id="PS51510">
    <property type="entry name" value="PHOSPHAGEN_KINASE_C"/>
    <property type="match status" value="1"/>
</dbReference>
<keyword evidence="4 7" id="KW-0418">Kinase</keyword>
<evidence type="ECO:0000256" key="4">
    <source>
        <dbReference type="ARBA" id="ARBA00022777"/>
    </source>
</evidence>
<dbReference type="Proteomes" id="UP000009168">
    <property type="component" value="Unassembled WGS sequence"/>
</dbReference>
<feature type="compositionally biased region" description="Polar residues" evidence="9">
    <location>
        <begin position="1"/>
        <end position="21"/>
    </location>
</feature>
<keyword evidence="2 7" id="KW-0808">Transferase</keyword>
<dbReference type="KEGG" id="tet:TTHERM_00151390"/>
<evidence type="ECO:0000256" key="7">
    <source>
        <dbReference type="PROSITE-ProRule" id="PRU00843"/>
    </source>
</evidence>
<evidence type="ECO:0000256" key="9">
    <source>
        <dbReference type="SAM" id="MobiDB-lite"/>
    </source>
</evidence>
<dbReference type="SUPFAM" id="SSF48034">
    <property type="entry name" value="Guanido kinase N-terminal domain"/>
    <property type="match status" value="1"/>
</dbReference>
<feature type="binding site" evidence="7">
    <location>
        <begin position="129"/>
        <end position="133"/>
    </location>
    <ligand>
        <name>ATP</name>
        <dbReference type="ChEBI" id="CHEBI:30616"/>
    </ligand>
</feature>
<evidence type="ECO:0000256" key="5">
    <source>
        <dbReference type="ARBA" id="ARBA00022840"/>
    </source>
</evidence>
<gene>
    <name evidence="12" type="ORF">TTHERM_00151390</name>
</gene>
<accession>I7M9E4</accession>
<dbReference type="GO" id="GO:0004111">
    <property type="term" value="F:creatine kinase activity"/>
    <property type="evidence" value="ECO:0007669"/>
    <property type="project" value="InterPro"/>
</dbReference>
<keyword evidence="13" id="KW-1185">Reference proteome</keyword>
<dbReference type="InterPro" id="IPR022413">
    <property type="entry name" value="ATP-guanido_PTrfase_N"/>
</dbReference>